<dbReference type="AlphaFoldDB" id="A0A3E2W2N0"/>
<proteinExistence type="predicted"/>
<dbReference type="InterPro" id="IPR007345">
    <property type="entry name" value="Polysacch_pyruvyl_Trfase"/>
</dbReference>
<keyword evidence="2" id="KW-0808">Transferase</keyword>
<name>A0A3E2W2N0_CLOIN</name>
<protein>
    <submittedName>
        <fullName evidence="2">Polysaccharide pyruvyl transferase family protein</fullName>
    </submittedName>
</protein>
<dbReference type="GO" id="GO:0016740">
    <property type="term" value="F:transferase activity"/>
    <property type="evidence" value="ECO:0007669"/>
    <property type="project" value="UniProtKB-KW"/>
</dbReference>
<sequence>MNKFNLIIGLYGIYGVYNFGCEAIVRGAVKLIHELYTDVKIVYFSYNYEFDKNALKDIDIEIREIKRRCSFKDKIINKLCTILGSKERVLYFDYNEIIDSVDIIFSIGGDIYTIPKVLRENKTYPYYNPLVDFCNRVNKAGKEVIVYGASVGPFGEYKKAIEYYRKHLSKYRMIICREQISIDYLNKIGLNNTYFFPDPAFQVKGDDKTIVNPMYIGINLSPLSVREIYGEFGENNCNKLANLLDNIYEETKIELLLIPHVLSSDQGDNDFDFLKHLLDLMKPQNKTHVHFANCKGGFLGLKSQLKSCYLVVSARMHCAINAIDENIPTIFLSYSQKSIGMCEFVYGTREWLVDLKSVDRDLIPKIQKMLVNRSIITDVLSERNFMIDNYYLENLIELKNILKGKR</sequence>
<evidence type="ECO:0000313" key="2">
    <source>
        <dbReference type="EMBL" id="RGC17969.1"/>
    </source>
</evidence>
<feature type="domain" description="Polysaccharide pyruvyl transferase" evidence="1">
    <location>
        <begin position="18"/>
        <end position="335"/>
    </location>
</feature>
<dbReference type="PANTHER" id="PTHR36836:SF1">
    <property type="entry name" value="COLANIC ACID BIOSYNTHESIS PROTEIN WCAK"/>
    <property type="match status" value="1"/>
</dbReference>
<dbReference type="Proteomes" id="UP000260025">
    <property type="component" value="Unassembled WGS sequence"/>
</dbReference>
<organism evidence="2 3">
    <name type="scientific">Clostridium innocuum</name>
    <dbReference type="NCBI Taxonomy" id="1522"/>
    <lineage>
        <taxon>Bacteria</taxon>
        <taxon>Bacillati</taxon>
        <taxon>Bacillota</taxon>
        <taxon>Clostridia</taxon>
        <taxon>Eubacteriales</taxon>
        <taxon>Clostridiaceae</taxon>
        <taxon>Clostridium</taxon>
    </lineage>
</organism>
<gene>
    <name evidence="2" type="ORF">DXA38_03110</name>
</gene>
<evidence type="ECO:0000313" key="3">
    <source>
        <dbReference type="Proteomes" id="UP000260025"/>
    </source>
</evidence>
<dbReference type="OrthoDB" id="1814359at2"/>
<dbReference type="Pfam" id="PF04230">
    <property type="entry name" value="PS_pyruv_trans"/>
    <property type="match status" value="1"/>
</dbReference>
<reference evidence="2 3" key="1">
    <citation type="submission" date="2018-08" db="EMBL/GenBank/DDBJ databases">
        <title>A genome reference for cultivated species of the human gut microbiota.</title>
        <authorList>
            <person name="Zou Y."/>
            <person name="Xue W."/>
            <person name="Luo G."/>
        </authorList>
    </citation>
    <scope>NUCLEOTIDE SEQUENCE [LARGE SCALE GENOMIC DNA]</scope>
    <source>
        <strain evidence="2 3">OF01-2LB</strain>
    </source>
</reference>
<dbReference type="PANTHER" id="PTHR36836">
    <property type="entry name" value="COLANIC ACID BIOSYNTHESIS PROTEIN WCAK"/>
    <property type="match status" value="1"/>
</dbReference>
<accession>A0A3E2W2N0</accession>
<evidence type="ECO:0000259" key="1">
    <source>
        <dbReference type="Pfam" id="PF04230"/>
    </source>
</evidence>
<dbReference type="RefSeq" id="WP_117441952.1">
    <property type="nucleotide sequence ID" value="NZ_JAJFEN010000011.1"/>
</dbReference>
<comment type="caution">
    <text evidence="2">The sequence shown here is derived from an EMBL/GenBank/DDBJ whole genome shotgun (WGS) entry which is preliminary data.</text>
</comment>
<dbReference type="EMBL" id="QVEV01000003">
    <property type="protein sequence ID" value="RGC17969.1"/>
    <property type="molecule type" value="Genomic_DNA"/>
</dbReference>